<evidence type="ECO:0000313" key="2">
    <source>
        <dbReference type="Proteomes" id="UP000612893"/>
    </source>
</evidence>
<dbReference type="NCBIfam" id="TIGR02241">
    <property type="entry name" value="conserved hypothetical phage tail region protein"/>
    <property type="match status" value="1"/>
</dbReference>
<dbReference type="Pfam" id="PF06841">
    <property type="entry name" value="Phage_T4_gp19"/>
    <property type="match status" value="1"/>
</dbReference>
<comment type="caution">
    <text evidence="1">The sequence shown here is derived from an EMBL/GenBank/DDBJ whole genome shotgun (WGS) entry which is preliminary data.</text>
</comment>
<reference evidence="1" key="1">
    <citation type="submission" date="2020-10" db="EMBL/GenBank/DDBJ databases">
        <title>Ca. Dormibacterota MAGs.</title>
        <authorList>
            <person name="Montgomery K."/>
        </authorList>
    </citation>
    <scope>NUCLEOTIDE SEQUENCE [LARGE SCALE GENOMIC DNA]</scope>
    <source>
        <strain evidence="1">SC8812_S17_10</strain>
    </source>
</reference>
<accession>A0A934N7N8</accession>
<dbReference type="PANTHER" id="PTHR38009:SF1">
    <property type="entry name" value="CONSERVED HYPOTHETICAL PHAGE TAIL PROTEIN"/>
    <property type="match status" value="1"/>
</dbReference>
<dbReference type="EMBL" id="JAEKNR010000039">
    <property type="protein sequence ID" value="MBJ7597138.1"/>
    <property type="molecule type" value="Genomic_DNA"/>
</dbReference>
<dbReference type="RefSeq" id="WP_338199139.1">
    <property type="nucleotide sequence ID" value="NZ_JAEKNR010000039.1"/>
</dbReference>
<keyword evidence="2" id="KW-1185">Reference proteome</keyword>
<organism evidence="1 2">
    <name type="scientific">Candidatus Nephthysia bennettiae</name>
    <dbReference type="NCBI Taxonomy" id="3127016"/>
    <lineage>
        <taxon>Bacteria</taxon>
        <taxon>Bacillati</taxon>
        <taxon>Candidatus Dormiibacterota</taxon>
        <taxon>Candidatus Dormibacteria</taxon>
        <taxon>Candidatus Dormibacterales</taxon>
        <taxon>Candidatus Dormibacteraceae</taxon>
        <taxon>Candidatus Nephthysia</taxon>
    </lineage>
</organism>
<name>A0A934N7N8_9BACT</name>
<protein>
    <submittedName>
        <fullName evidence="1">Phage tail protein</fullName>
    </submittedName>
</protein>
<dbReference type="PANTHER" id="PTHR38009">
    <property type="entry name" value="CONSERVED HYPOTHETICAL PHAGE TAIL PROTEIN"/>
    <property type="match status" value="1"/>
</dbReference>
<dbReference type="AlphaFoldDB" id="A0A934N7N8"/>
<evidence type="ECO:0000313" key="1">
    <source>
        <dbReference type="EMBL" id="MBJ7597138.1"/>
    </source>
</evidence>
<dbReference type="InterPro" id="IPR010667">
    <property type="entry name" value="Phage_T4_Gp19"/>
</dbReference>
<dbReference type="InterPro" id="IPR011747">
    <property type="entry name" value="CHP02241"/>
</dbReference>
<sequence length="152" mass="16988">MPGGLPGLPTDALAGYHFAIEIDSITIAQFQEVSGITSELDVIELKQNTKDGKYVIHKLPGNRKPPSITLKRGKDSSMDLWEWHQKIFQGKVSDARKNGSIVLFDYEHNEVGRYNFVNAWPSKVSMSALKAGANEVLMEEVTIVCEELERVK</sequence>
<proteinExistence type="predicted"/>
<gene>
    <name evidence="1" type="ORF">JF922_03500</name>
</gene>
<dbReference type="Proteomes" id="UP000612893">
    <property type="component" value="Unassembled WGS sequence"/>
</dbReference>